<reference evidence="1" key="1">
    <citation type="submission" date="2022-12" db="EMBL/GenBank/DDBJ databases">
        <authorList>
            <person name="Webb A."/>
        </authorList>
    </citation>
    <scope>NUCLEOTIDE SEQUENCE</scope>
    <source>
        <strain evidence="1">Pd1</strain>
    </source>
</reference>
<protein>
    <recommendedName>
        <fullName evidence="3">Secreted protein</fullName>
    </recommendedName>
</protein>
<evidence type="ECO:0008006" key="3">
    <source>
        <dbReference type="Google" id="ProtNLM"/>
    </source>
</evidence>
<comment type="caution">
    <text evidence="1">The sequence shown here is derived from an EMBL/GenBank/DDBJ whole genome shotgun (WGS) entry which is preliminary data.</text>
</comment>
<organism evidence="1 2">
    <name type="scientific">Peronospora destructor</name>
    <dbReference type="NCBI Taxonomy" id="86335"/>
    <lineage>
        <taxon>Eukaryota</taxon>
        <taxon>Sar</taxon>
        <taxon>Stramenopiles</taxon>
        <taxon>Oomycota</taxon>
        <taxon>Peronosporomycetes</taxon>
        <taxon>Peronosporales</taxon>
        <taxon>Peronosporaceae</taxon>
        <taxon>Peronospora</taxon>
    </lineage>
</organism>
<name>A0AAV0VDS0_9STRA</name>
<gene>
    <name evidence="1" type="ORF">PDE001_LOCUS12235</name>
</gene>
<accession>A0AAV0VDS0</accession>
<evidence type="ECO:0000313" key="2">
    <source>
        <dbReference type="Proteomes" id="UP001162029"/>
    </source>
</evidence>
<evidence type="ECO:0000313" key="1">
    <source>
        <dbReference type="EMBL" id="CAI5747322.1"/>
    </source>
</evidence>
<sequence length="118" mass="12280">MVTVKKSVSDCCLAVTDAVAFAMGSRLAPRVSVSVTSSAVSMDLVATRAANLVLPVRNRATGVVTIAEIVLCLAVHLAIGDCATSDAQNCSSVGISAPVFVEKHVRRKNFVMTVETTT</sequence>
<dbReference type="Proteomes" id="UP001162029">
    <property type="component" value="Unassembled WGS sequence"/>
</dbReference>
<keyword evidence="2" id="KW-1185">Reference proteome</keyword>
<proteinExistence type="predicted"/>
<dbReference type="AlphaFoldDB" id="A0AAV0VDS0"/>
<dbReference type="EMBL" id="CANTFM010002688">
    <property type="protein sequence ID" value="CAI5747322.1"/>
    <property type="molecule type" value="Genomic_DNA"/>
</dbReference>